<dbReference type="Pfam" id="PF08327">
    <property type="entry name" value="AHSA1"/>
    <property type="match status" value="1"/>
</dbReference>
<feature type="domain" description="Activator of Hsp90 ATPase homologue 1/2-like C-terminal" evidence="2">
    <location>
        <begin position="27"/>
        <end position="136"/>
    </location>
</feature>
<evidence type="ECO:0000256" key="1">
    <source>
        <dbReference type="ARBA" id="ARBA00006817"/>
    </source>
</evidence>
<evidence type="ECO:0000259" key="2">
    <source>
        <dbReference type="Pfam" id="PF08327"/>
    </source>
</evidence>
<proteinExistence type="inferred from homology"/>
<gene>
    <name evidence="3" type="ORF">D4T97_011585</name>
</gene>
<comment type="caution">
    <text evidence="3">The sequence shown here is derived from an EMBL/GenBank/DDBJ whole genome shotgun (WGS) entry which is preliminary data.</text>
</comment>
<evidence type="ECO:0000313" key="4">
    <source>
        <dbReference type="Proteomes" id="UP000287156"/>
    </source>
</evidence>
<dbReference type="CDD" id="cd08899">
    <property type="entry name" value="SRPBCC_CalC_Aha1-like_6"/>
    <property type="match status" value="1"/>
</dbReference>
<dbReference type="AlphaFoldDB" id="A0A429XZT7"/>
<comment type="similarity">
    <text evidence="1">Belongs to the AHA1 family.</text>
</comment>
<reference evidence="3" key="1">
    <citation type="submission" date="2018-12" db="EMBL/GenBank/DDBJ databases">
        <authorList>
            <person name="Sun L."/>
            <person name="Chen Z."/>
        </authorList>
    </citation>
    <scope>NUCLEOTIDE SEQUENCE [LARGE SCALE GENOMIC DNA]</scope>
    <source>
        <strain evidence="3">3-2-2</strain>
    </source>
</reference>
<organism evidence="3 4">
    <name type="scientific">Siminovitchia acidinfaciens</name>
    <dbReference type="NCBI Taxonomy" id="2321395"/>
    <lineage>
        <taxon>Bacteria</taxon>
        <taxon>Bacillati</taxon>
        <taxon>Bacillota</taxon>
        <taxon>Bacilli</taxon>
        <taxon>Bacillales</taxon>
        <taxon>Bacillaceae</taxon>
        <taxon>Siminovitchia</taxon>
    </lineage>
</organism>
<dbReference type="InterPro" id="IPR023393">
    <property type="entry name" value="START-like_dom_sf"/>
</dbReference>
<dbReference type="Proteomes" id="UP000287156">
    <property type="component" value="Unassembled WGS sequence"/>
</dbReference>
<protein>
    <submittedName>
        <fullName evidence="3">SRPBCC family protein</fullName>
    </submittedName>
</protein>
<accession>A0A429XZT7</accession>
<dbReference type="InterPro" id="IPR013538">
    <property type="entry name" value="ASHA1/2-like_C"/>
</dbReference>
<dbReference type="OrthoDB" id="9803476at2"/>
<sequence length="162" mass="18999">MEEWDLLASIEKAGENYIVRFERALNYTVEEVWPWLTENEKLAQWFSELRVGELGNSGFMQFDMQDGTCEKLEITDFTNGSVLEFAWWDDSVRFELHEASIGCDLVLIETMNKITDHTPKDLAGWHVCLDVIGALLDGQHIERMTEWKKWYEKYVQAIEKIT</sequence>
<dbReference type="SUPFAM" id="SSF55961">
    <property type="entry name" value="Bet v1-like"/>
    <property type="match status" value="1"/>
</dbReference>
<name>A0A429XZT7_9BACI</name>
<evidence type="ECO:0000313" key="3">
    <source>
        <dbReference type="EMBL" id="RST74305.1"/>
    </source>
</evidence>
<keyword evidence="4" id="KW-1185">Reference proteome</keyword>
<dbReference type="EMBL" id="QYTV02000004">
    <property type="protein sequence ID" value="RST74305.1"/>
    <property type="molecule type" value="Genomic_DNA"/>
</dbReference>
<dbReference type="Gene3D" id="3.30.530.20">
    <property type="match status" value="1"/>
</dbReference>